<organism evidence="1 2">
    <name type="scientific">Sulfurospirillum multivorans (strain DM 12446 / JCM 15788 / NBRC 109480)</name>
    <dbReference type="NCBI Taxonomy" id="1150621"/>
    <lineage>
        <taxon>Bacteria</taxon>
        <taxon>Pseudomonadati</taxon>
        <taxon>Campylobacterota</taxon>
        <taxon>Epsilonproteobacteria</taxon>
        <taxon>Campylobacterales</taxon>
        <taxon>Sulfurospirillaceae</taxon>
        <taxon>Sulfurospirillum</taxon>
    </lineage>
</organism>
<dbReference type="EMBL" id="CP007201">
    <property type="protein sequence ID" value="AHJ11321.1"/>
    <property type="molecule type" value="Genomic_DNA"/>
</dbReference>
<evidence type="ECO:0000313" key="1">
    <source>
        <dbReference type="EMBL" id="AHJ11321.1"/>
    </source>
</evidence>
<dbReference type="KEGG" id="smul:SMUL_0033"/>
<evidence type="ECO:0000313" key="2">
    <source>
        <dbReference type="Proteomes" id="UP000019322"/>
    </source>
</evidence>
<dbReference type="Proteomes" id="UP000019322">
    <property type="component" value="Chromosome"/>
</dbReference>
<proteinExistence type="predicted"/>
<sequence length="267" mass="31669">MYLNKTQTNTFKENLQNGSYSDNEIALSLDFYNEENGLNNENKKVDRVSMQISLQILRLGFLLSNKSFIVLKDYIFNQNELLSFLNEMSIKNFIDMDYQLLLLDNSTLSKVFKELKNITIYHRALNKEVKLFGKCEIKNNSIVLNMNHPIKEALLKNSFKILETTFNKIEFSKKEKKFLTLKRTQLIYIFLQMKRMKINSEVHISLSDLIYFFCEPNSNKRFQYIRKEILKVPLKKISELNAFTVSYREFINRDLSKKPIGLLFNFN</sequence>
<protein>
    <submittedName>
        <fullName evidence="1">Uncharacterized protein</fullName>
    </submittedName>
</protein>
<dbReference type="AlphaFoldDB" id="A0AA86AKU9"/>
<dbReference type="RefSeq" id="WP_025343246.1">
    <property type="nucleotide sequence ID" value="NZ_CP007201.1"/>
</dbReference>
<name>A0AA86AKU9_SULMK</name>
<accession>A0AA86AKU9</accession>
<gene>
    <name evidence="1" type="ORF">SMUL_0033</name>
</gene>
<reference evidence="1 2" key="1">
    <citation type="journal article" date="2014" name="Environ. Microbiol.">
        <title>Insights into organohalide respiration and the versatile catabolism of Sulfurospirillum multivorans gained from comparative genomics and physiological studies.</title>
        <authorList>
            <person name="Goris T."/>
            <person name="Schubert T."/>
            <person name="Gadkari J."/>
            <person name="Wubet T."/>
            <person name="Tarkka M."/>
            <person name="Buscot F."/>
            <person name="Adrian L."/>
            <person name="Diekert G."/>
        </authorList>
    </citation>
    <scope>NUCLEOTIDE SEQUENCE [LARGE SCALE GENOMIC DNA]</scope>
    <source>
        <strain evidence="2">DM 12446 / JCM 15788 / NBRC 109480</strain>
    </source>
</reference>